<dbReference type="PROSITE" id="PS51846">
    <property type="entry name" value="CNNM"/>
    <property type="match status" value="1"/>
</dbReference>
<feature type="signal peptide" evidence="10">
    <location>
        <begin position="1"/>
        <end position="21"/>
    </location>
</feature>
<feature type="transmembrane region" description="Helical" evidence="9">
    <location>
        <begin position="54"/>
        <end position="73"/>
    </location>
</feature>
<dbReference type="PANTHER" id="PTHR22777">
    <property type="entry name" value="HEMOLYSIN-RELATED"/>
    <property type="match status" value="1"/>
</dbReference>
<name>A0A9X4L9F6_9STAP</name>
<dbReference type="InterPro" id="IPR000644">
    <property type="entry name" value="CBS_dom"/>
</dbReference>
<organism evidence="13 14">
    <name type="scientific">Staphylococcus equorum</name>
    <dbReference type="NCBI Taxonomy" id="246432"/>
    <lineage>
        <taxon>Bacteria</taxon>
        <taxon>Bacillati</taxon>
        <taxon>Bacillota</taxon>
        <taxon>Bacilli</taxon>
        <taxon>Bacillales</taxon>
        <taxon>Staphylococcaceae</taxon>
        <taxon>Staphylococcus</taxon>
    </lineage>
</organism>
<evidence type="ECO:0000256" key="5">
    <source>
        <dbReference type="ARBA" id="ARBA00023122"/>
    </source>
</evidence>
<proteinExistence type="predicted"/>
<dbReference type="PANTHER" id="PTHR22777:SF17">
    <property type="entry name" value="UPF0053 PROTEIN SLL0260"/>
    <property type="match status" value="1"/>
</dbReference>
<dbReference type="EMBL" id="JAMBPX010000003">
    <property type="protein sequence ID" value="MDG0858933.1"/>
    <property type="molecule type" value="Genomic_DNA"/>
</dbReference>
<feature type="domain" description="CBS" evidence="11">
    <location>
        <begin position="199"/>
        <end position="259"/>
    </location>
</feature>
<dbReference type="Pfam" id="PF01595">
    <property type="entry name" value="CNNM"/>
    <property type="match status" value="1"/>
</dbReference>
<dbReference type="Gene3D" id="3.10.580.10">
    <property type="entry name" value="CBS-domain"/>
    <property type="match status" value="1"/>
</dbReference>
<evidence type="ECO:0000256" key="6">
    <source>
        <dbReference type="ARBA" id="ARBA00023136"/>
    </source>
</evidence>
<dbReference type="SUPFAM" id="SSF54631">
    <property type="entry name" value="CBS-domain pair"/>
    <property type="match status" value="1"/>
</dbReference>
<dbReference type="InterPro" id="IPR046342">
    <property type="entry name" value="CBS_dom_sf"/>
</dbReference>
<feature type="transmembrane region" description="Helical" evidence="9">
    <location>
        <begin position="118"/>
        <end position="139"/>
    </location>
</feature>
<comment type="subcellular location">
    <subcellularLocation>
        <location evidence="1">Membrane</location>
        <topology evidence="1">Multi-pass membrane protein</topology>
    </subcellularLocation>
</comment>
<keyword evidence="6 8" id="KW-0472">Membrane</keyword>
<sequence>MIIAIIILLFASFFFSGSETALTAANRMKMQTEAQQGDKKSGKISKLLTKPSEFITTILIGNNIANIVLPTLITILAVDLGVSVSIATAVTTVTIIVISEVIPKSIAATYPDRISRLVYTPISFFIIIFKPVTLILNGLTDSINKILSKGHEDQQRFSKEEIRQMVSIAGSEGAFNEMERNRIQGVMDFEKLRIKDIDTTPRINVAAFPSDVSYKEAYDTVVSNPYTRYPVYNEDIDNVIGVFHSKYLLAWSRETSNDISHYTSEALFVNEHNRAEWVLRKMTVSRKHLAIVLDEYGGTDAIVSYEDLIEEMLGMEIEDEMDEEENEKIEEQMKAYNKK</sequence>
<evidence type="ECO:0000256" key="9">
    <source>
        <dbReference type="SAM" id="Phobius"/>
    </source>
</evidence>
<evidence type="ECO:0000313" key="14">
    <source>
        <dbReference type="Proteomes" id="UP001152302"/>
    </source>
</evidence>
<feature type="domain" description="CNNM transmembrane" evidence="12">
    <location>
        <begin position="1"/>
        <end position="179"/>
    </location>
</feature>
<accession>A0A9X4L9F6</accession>
<evidence type="ECO:0000256" key="4">
    <source>
        <dbReference type="ARBA" id="ARBA00022989"/>
    </source>
</evidence>
<comment type="caution">
    <text evidence="13">The sequence shown here is derived from an EMBL/GenBank/DDBJ whole genome shotgun (WGS) entry which is preliminary data.</text>
</comment>
<evidence type="ECO:0000313" key="13">
    <source>
        <dbReference type="EMBL" id="MDG0858933.1"/>
    </source>
</evidence>
<dbReference type="InterPro" id="IPR044751">
    <property type="entry name" value="Ion_transp-like_CBS"/>
</dbReference>
<dbReference type="RefSeq" id="WP_277581396.1">
    <property type="nucleotide sequence ID" value="NZ_JAMBPV010000004.1"/>
</dbReference>
<evidence type="ECO:0000256" key="2">
    <source>
        <dbReference type="ARBA" id="ARBA00022692"/>
    </source>
</evidence>
<feature type="chain" id="PRO_5040926469" evidence="10">
    <location>
        <begin position="22"/>
        <end position="339"/>
    </location>
</feature>
<evidence type="ECO:0000259" key="12">
    <source>
        <dbReference type="PROSITE" id="PS51846"/>
    </source>
</evidence>
<dbReference type="CDD" id="cd04590">
    <property type="entry name" value="CBS_pair_CorC_HlyC_assoc"/>
    <property type="match status" value="1"/>
</dbReference>
<keyword evidence="4 8" id="KW-1133">Transmembrane helix</keyword>
<dbReference type="PROSITE" id="PS51371">
    <property type="entry name" value="CBS"/>
    <property type="match status" value="1"/>
</dbReference>
<keyword evidence="5 7" id="KW-0129">CBS domain</keyword>
<evidence type="ECO:0000259" key="11">
    <source>
        <dbReference type="PROSITE" id="PS51371"/>
    </source>
</evidence>
<feature type="transmembrane region" description="Helical" evidence="9">
    <location>
        <begin position="80"/>
        <end position="98"/>
    </location>
</feature>
<evidence type="ECO:0000256" key="3">
    <source>
        <dbReference type="ARBA" id="ARBA00022737"/>
    </source>
</evidence>
<protein>
    <submittedName>
        <fullName evidence="13">CNNM domain-containing protein</fullName>
    </submittedName>
</protein>
<dbReference type="Pfam" id="PF00571">
    <property type="entry name" value="CBS"/>
    <property type="match status" value="1"/>
</dbReference>
<dbReference type="InterPro" id="IPR002550">
    <property type="entry name" value="CNNM"/>
</dbReference>
<reference evidence="13" key="1">
    <citation type="submission" date="2022-05" db="EMBL/GenBank/DDBJ databases">
        <title>Comparative genomics of Staphylococcus equorum isolates.</title>
        <authorList>
            <person name="Luelf R.H."/>
        </authorList>
    </citation>
    <scope>NUCLEOTIDE SEQUENCE</scope>
    <source>
        <strain evidence="13">TMW 2.2343</strain>
    </source>
</reference>
<evidence type="ECO:0000256" key="8">
    <source>
        <dbReference type="PROSITE-ProRule" id="PRU01193"/>
    </source>
</evidence>
<dbReference type="Proteomes" id="UP001152302">
    <property type="component" value="Unassembled WGS sequence"/>
</dbReference>
<evidence type="ECO:0000256" key="1">
    <source>
        <dbReference type="ARBA" id="ARBA00004141"/>
    </source>
</evidence>
<gene>
    <name evidence="13" type="ORF">M4L21_06290</name>
</gene>
<keyword evidence="10" id="KW-0732">Signal</keyword>
<evidence type="ECO:0000256" key="10">
    <source>
        <dbReference type="SAM" id="SignalP"/>
    </source>
</evidence>
<evidence type="ECO:0000256" key="7">
    <source>
        <dbReference type="PROSITE-ProRule" id="PRU00703"/>
    </source>
</evidence>
<dbReference type="AlphaFoldDB" id="A0A9X4L9F6"/>
<keyword evidence="3" id="KW-0677">Repeat</keyword>
<dbReference type="GO" id="GO:0005886">
    <property type="term" value="C:plasma membrane"/>
    <property type="evidence" value="ECO:0007669"/>
    <property type="project" value="TreeGrafter"/>
</dbReference>
<keyword evidence="2 8" id="KW-0812">Transmembrane</keyword>